<dbReference type="PANTHER" id="PTHR30466">
    <property type="entry name" value="FLAVIN REDUCTASE"/>
    <property type="match status" value="1"/>
</dbReference>
<evidence type="ECO:0000256" key="2">
    <source>
        <dbReference type="ARBA" id="ARBA00023002"/>
    </source>
</evidence>
<protein>
    <submittedName>
        <fullName evidence="4">Flavin reductase-like domain protein</fullName>
    </submittedName>
</protein>
<dbReference type="EMBL" id="AJJH01000141">
    <property type="protein sequence ID" value="EID76972.1"/>
    <property type="molecule type" value="Genomic_DNA"/>
</dbReference>
<evidence type="ECO:0000256" key="1">
    <source>
        <dbReference type="ARBA" id="ARBA00008898"/>
    </source>
</evidence>
<dbReference type="PANTHER" id="PTHR30466:SF1">
    <property type="entry name" value="FMN REDUCTASE (NADH) RUTF"/>
    <property type="match status" value="1"/>
</dbReference>
<evidence type="ECO:0000259" key="3">
    <source>
        <dbReference type="SMART" id="SM00903"/>
    </source>
</evidence>
<comment type="caution">
    <text evidence="4">The sequence shown here is derived from an EMBL/GenBank/DDBJ whole genome shotgun (WGS) entry which is preliminary data.</text>
</comment>
<dbReference type="Gene3D" id="2.30.110.10">
    <property type="entry name" value="Electron Transport, Fmn-binding Protein, Chain A"/>
    <property type="match status" value="1"/>
</dbReference>
<dbReference type="InterPro" id="IPR050268">
    <property type="entry name" value="NADH-dep_flavin_reductase"/>
</dbReference>
<name>I0WKQ6_RHOOP</name>
<dbReference type="InterPro" id="IPR012349">
    <property type="entry name" value="Split_barrel_FMN-bd"/>
</dbReference>
<keyword evidence="2" id="KW-0560">Oxidoreductase</keyword>
<evidence type="ECO:0000313" key="5">
    <source>
        <dbReference type="Proteomes" id="UP000006447"/>
    </source>
</evidence>
<dbReference type="SMART" id="SM00903">
    <property type="entry name" value="Flavin_Reduct"/>
    <property type="match status" value="1"/>
</dbReference>
<dbReference type="Pfam" id="PF01613">
    <property type="entry name" value="Flavin_Reduct"/>
    <property type="match status" value="1"/>
</dbReference>
<feature type="domain" description="Flavin reductase like" evidence="3">
    <location>
        <begin position="16"/>
        <end position="155"/>
    </location>
</feature>
<dbReference type="GO" id="GO:0006208">
    <property type="term" value="P:pyrimidine nucleobase catabolic process"/>
    <property type="evidence" value="ECO:0007669"/>
    <property type="project" value="TreeGrafter"/>
</dbReference>
<dbReference type="GO" id="GO:0042602">
    <property type="term" value="F:riboflavin reductase (NADPH) activity"/>
    <property type="evidence" value="ECO:0007669"/>
    <property type="project" value="TreeGrafter"/>
</dbReference>
<dbReference type="RefSeq" id="WP_007299578.1">
    <property type="nucleotide sequence ID" value="NZ_AJJH01000141.1"/>
</dbReference>
<dbReference type="AlphaFoldDB" id="I0WKQ6"/>
<proteinExistence type="inferred from homology"/>
<dbReference type="Proteomes" id="UP000006447">
    <property type="component" value="Unassembled WGS sequence"/>
</dbReference>
<organism evidence="4 5">
    <name type="scientific">Rhodococcus opacus RKJ300 = JCM 13270</name>
    <dbReference type="NCBI Taxonomy" id="1165867"/>
    <lineage>
        <taxon>Bacteria</taxon>
        <taxon>Bacillati</taxon>
        <taxon>Actinomycetota</taxon>
        <taxon>Actinomycetes</taxon>
        <taxon>Mycobacteriales</taxon>
        <taxon>Nocardiaceae</taxon>
        <taxon>Rhodococcus</taxon>
    </lineage>
</organism>
<evidence type="ECO:0000313" key="4">
    <source>
        <dbReference type="EMBL" id="EID76972.1"/>
    </source>
</evidence>
<reference evidence="4 5" key="1">
    <citation type="journal article" date="2012" name="J. Bacteriol.">
        <title>Draft genome sequence of the nitrophenol-degrading actinomycete Rhodococcus imtechensis RKJ300.</title>
        <authorList>
            <person name="Vikram S."/>
            <person name="Kumar S."/>
            <person name="Subramanian S."/>
            <person name="Raghava G.P."/>
        </authorList>
    </citation>
    <scope>NUCLEOTIDE SEQUENCE [LARGE SCALE GENOMIC DNA]</scope>
    <source>
        <strain evidence="4 5">RKJ300</strain>
    </source>
</reference>
<dbReference type="SUPFAM" id="SSF50475">
    <property type="entry name" value="FMN-binding split barrel"/>
    <property type="match status" value="1"/>
</dbReference>
<dbReference type="GO" id="GO:0010181">
    <property type="term" value="F:FMN binding"/>
    <property type="evidence" value="ECO:0007669"/>
    <property type="project" value="InterPro"/>
</dbReference>
<dbReference type="InterPro" id="IPR002563">
    <property type="entry name" value="Flavin_Rdtase-like_dom"/>
</dbReference>
<gene>
    <name evidence="4" type="ORF">W59_25646</name>
</gene>
<sequence length="183" mass="19748">MNATTTPTTQRFASAFRAHPGGVSIITGDSGGGPVALTATSVASISVEPPRLVLSLSDSSSSSPTLREVDSLVVHLLDLDDLPLAQMCATSGIDRFADTSLWRRMPTGEPYFHNASHIIRGQVVMRVRSASSTLVIVEADAVFRGTGRDEGRDHCSTRLVYQDRTWHRIGSSSAVHKRDTSRE</sequence>
<accession>I0WKQ6</accession>
<comment type="similarity">
    <text evidence="1">Belongs to the non-flavoprotein flavin reductase family.</text>
</comment>